<gene>
    <name evidence="17" type="ORF">IB286_13450</name>
</gene>
<dbReference type="GO" id="GO:0022857">
    <property type="term" value="F:transmembrane transporter activity"/>
    <property type="evidence" value="ECO:0007669"/>
    <property type="project" value="InterPro"/>
</dbReference>
<evidence type="ECO:0000256" key="2">
    <source>
        <dbReference type="ARBA" id="ARBA00004141"/>
    </source>
</evidence>
<dbReference type="PROSITE" id="PS50112">
    <property type="entry name" value="PAS"/>
    <property type="match status" value="1"/>
</dbReference>
<evidence type="ECO:0000256" key="5">
    <source>
        <dbReference type="ARBA" id="ARBA00022553"/>
    </source>
</evidence>
<dbReference type="InterPro" id="IPR036097">
    <property type="entry name" value="HisK_dim/P_sf"/>
</dbReference>
<evidence type="ECO:0000256" key="1">
    <source>
        <dbReference type="ARBA" id="ARBA00000085"/>
    </source>
</evidence>
<keyword evidence="18" id="KW-1185">Reference proteome</keyword>
<dbReference type="Gene3D" id="1.10.287.130">
    <property type="match status" value="1"/>
</dbReference>
<keyword evidence="11 14" id="KW-1133">Transmembrane helix</keyword>
<keyword evidence="5" id="KW-0597">Phosphoprotein</keyword>
<evidence type="ECO:0000256" key="4">
    <source>
        <dbReference type="ARBA" id="ARBA00012438"/>
    </source>
</evidence>
<dbReference type="InterPro" id="IPR038377">
    <property type="entry name" value="Na/Glc_symporter_sf"/>
</dbReference>
<dbReference type="InterPro" id="IPR005467">
    <property type="entry name" value="His_kinase_dom"/>
</dbReference>
<keyword evidence="13 14" id="KW-0472">Membrane</keyword>
<dbReference type="GO" id="GO:0005524">
    <property type="term" value="F:ATP binding"/>
    <property type="evidence" value="ECO:0007669"/>
    <property type="project" value="UniProtKB-KW"/>
</dbReference>
<feature type="domain" description="PAS" evidence="16">
    <location>
        <begin position="633"/>
        <end position="681"/>
    </location>
</feature>
<feature type="transmembrane region" description="Helical" evidence="14">
    <location>
        <begin position="6"/>
        <end position="23"/>
    </location>
</feature>
<protein>
    <recommendedName>
        <fullName evidence="4">histidine kinase</fullName>
        <ecNumber evidence="4">2.7.13.3</ecNumber>
    </recommendedName>
</protein>
<dbReference type="Pfam" id="PF02518">
    <property type="entry name" value="HATPase_c"/>
    <property type="match status" value="1"/>
</dbReference>
<sequence length="995" mass="109303">MNFNSATLLFITIAYLFFLFWVANAAEKKLIPERIVSHPFIYVLALGVYASGFAYFGITGLAAQYGIGYLNYYLGICAVFFLTPVLIRPLYHVCKTYRLSSIADLLSFRYRSQAVGGIASIIMALAMLPLIAIQIEVVAESASFLFTRTLEHGERFYLHGIAGLLFCILIAISTVMFGSRTLNARDSHRGLIAALAFESVIKLIALLVIGAVASYAIFGSWDSFREQFLDAPQSQLPKQADQNSLRIMFISFFGMALALPSAFQLLYAEESGYKKLRIASWGLPLFLLAMSLPIAPLLWAARSTGFEGGDYAVLHITQYLNSDALALIVFLGGLSAASGTIMVSTLSLASMTLTHLFLPLLSFRKQRDDVYNWLLRARQTLIVLSIFAGFVLYLLLPHQHQLSTLMLLTTSGCAQLGPAIIGVLYWPTANRRGAIYGMITGGSIWLLWLLIPSLGFELFPRPELPMFRALYNDANWVQVTSFALVANSLVFALTSLFTKTSREEKAAAATCNIDDLNRPGRSRLNLSNAREMGERLSEHLGHAVASQELGRALTELNLLADENRPYALRRLRDQIEVNLSGLMGPSIARRIIDNSLPYTAGLIGDGEDITLIETRLETYQANLTGLAADLDSLRRYHRETLEQLPIGVCSLGSDQEILLWNKTMSAISGVASHQVLGSSMLDLPDAWANCLLTFGSCSDVHWSRHELNTPAGKLWLNLHKTESQIQGRDELIIVVEDITDTQLLESELTHQERLASIGRLAAGVAHEIGNPVTGIACLAQNLRYESDNPDTLESAEQIVKQTQRITSIVQSLVNFAHTGSNHHAPGQGSANVQHCAEEAIQLLSLDREAKHIQFENRCDPQYCVQADTQRLVQVFVNLLSNARDASPNGSVVTIAAELAEHSEAHLQITVTDQGEGIDQSLQDRLFEPFFTTKEPGKGTGLGLALVYSIVKDFSGTITIESPLTPASPTLEPPHGTRVWILLPLATDTNGDTLEG</sequence>
<dbReference type="AlphaFoldDB" id="A0A927C2C6"/>
<dbReference type="GO" id="GO:0016020">
    <property type="term" value="C:membrane"/>
    <property type="evidence" value="ECO:0007669"/>
    <property type="project" value="UniProtKB-SubCell"/>
</dbReference>
<dbReference type="SMART" id="SM00388">
    <property type="entry name" value="HisKA"/>
    <property type="match status" value="1"/>
</dbReference>
<dbReference type="CDD" id="cd10322">
    <property type="entry name" value="SLC5sbd"/>
    <property type="match status" value="1"/>
</dbReference>
<feature type="transmembrane region" description="Helical" evidence="14">
    <location>
        <begin position="190"/>
        <end position="218"/>
    </location>
</feature>
<evidence type="ECO:0000256" key="3">
    <source>
        <dbReference type="ARBA" id="ARBA00006434"/>
    </source>
</evidence>
<dbReference type="SUPFAM" id="SSF55785">
    <property type="entry name" value="PYP-like sensor domain (PAS domain)"/>
    <property type="match status" value="1"/>
</dbReference>
<feature type="transmembrane region" description="Helical" evidence="14">
    <location>
        <begin position="155"/>
        <end position="178"/>
    </location>
</feature>
<dbReference type="InterPro" id="IPR004358">
    <property type="entry name" value="Sig_transdc_His_kin-like_C"/>
</dbReference>
<dbReference type="InterPro" id="IPR003594">
    <property type="entry name" value="HATPase_dom"/>
</dbReference>
<dbReference type="Gene3D" id="3.30.565.10">
    <property type="entry name" value="Histidine kinase-like ATPase, C-terminal domain"/>
    <property type="match status" value="1"/>
</dbReference>
<proteinExistence type="inferred from homology"/>
<dbReference type="PANTHER" id="PTHR43065:SF10">
    <property type="entry name" value="PEROXIDE STRESS-ACTIVATED HISTIDINE KINASE MAK3"/>
    <property type="match status" value="1"/>
</dbReference>
<comment type="subcellular location">
    <subcellularLocation>
        <location evidence="2">Membrane</location>
        <topology evidence="2">Multi-pass membrane protein</topology>
    </subcellularLocation>
</comment>
<keyword evidence="9" id="KW-0418">Kinase</keyword>
<dbReference type="PROSITE" id="PS50283">
    <property type="entry name" value="NA_SOLUT_SYMP_3"/>
    <property type="match status" value="1"/>
</dbReference>
<evidence type="ECO:0000256" key="11">
    <source>
        <dbReference type="ARBA" id="ARBA00022989"/>
    </source>
</evidence>
<dbReference type="Proteomes" id="UP000610558">
    <property type="component" value="Unassembled WGS sequence"/>
</dbReference>
<dbReference type="SMART" id="SM00387">
    <property type="entry name" value="HATPase_c"/>
    <property type="match status" value="1"/>
</dbReference>
<reference evidence="17" key="1">
    <citation type="submission" date="2020-09" db="EMBL/GenBank/DDBJ databases">
        <authorList>
            <person name="Yoon J.-W."/>
        </authorList>
    </citation>
    <scope>NUCLEOTIDE SEQUENCE</scope>
    <source>
        <strain evidence="17">KMU-158</strain>
    </source>
</reference>
<comment type="catalytic activity">
    <reaction evidence="1">
        <text>ATP + protein L-histidine = ADP + protein N-phospho-L-histidine.</text>
        <dbReference type="EC" id="2.7.13.3"/>
    </reaction>
</comment>
<comment type="similarity">
    <text evidence="3">Belongs to the sodium:solute symporter (SSF) (TC 2.A.21) family.</text>
</comment>
<feature type="transmembrane region" description="Helical" evidence="14">
    <location>
        <begin position="278"/>
        <end position="301"/>
    </location>
</feature>
<dbReference type="CDD" id="cd00082">
    <property type="entry name" value="HisKA"/>
    <property type="match status" value="1"/>
</dbReference>
<feature type="transmembrane region" description="Helical" evidence="14">
    <location>
        <begin position="379"/>
        <end position="396"/>
    </location>
</feature>
<dbReference type="Gene3D" id="1.20.1730.10">
    <property type="entry name" value="Sodium/glucose cotransporter"/>
    <property type="match status" value="1"/>
</dbReference>
<dbReference type="Pfam" id="PF00512">
    <property type="entry name" value="HisKA"/>
    <property type="match status" value="1"/>
</dbReference>
<evidence type="ECO:0000313" key="18">
    <source>
        <dbReference type="Proteomes" id="UP000610558"/>
    </source>
</evidence>
<dbReference type="InterPro" id="IPR036890">
    <property type="entry name" value="HATPase_C_sf"/>
</dbReference>
<feature type="transmembrane region" description="Helical" evidence="14">
    <location>
        <begin position="433"/>
        <end position="456"/>
    </location>
</feature>
<dbReference type="PANTHER" id="PTHR43065">
    <property type="entry name" value="SENSOR HISTIDINE KINASE"/>
    <property type="match status" value="1"/>
</dbReference>
<evidence type="ECO:0000256" key="12">
    <source>
        <dbReference type="ARBA" id="ARBA00023012"/>
    </source>
</evidence>
<dbReference type="EC" id="2.7.13.3" evidence="4"/>
<keyword evidence="6" id="KW-0808">Transferase</keyword>
<evidence type="ECO:0000256" key="10">
    <source>
        <dbReference type="ARBA" id="ARBA00022840"/>
    </source>
</evidence>
<dbReference type="InterPro" id="IPR000014">
    <property type="entry name" value="PAS"/>
</dbReference>
<dbReference type="SUPFAM" id="SSF55874">
    <property type="entry name" value="ATPase domain of HSP90 chaperone/DNA topoisomerase II/histidine kinase"/>
    <property type="match status" value="1"/>
</dbReference>
<keyword evidence="7 14" id="KW-0812">Transmembrane</keyword>
<feature type="transmembrane region" description="Helical" evidence="14">
    <location>
        <begin position="35"/>
        <end position="58"/>
    </location>
</feature>
<dbReference type="Gene3D" id="3.30.450.20">
    <property type="entry name" value="PAS domain"/>
    <property type="match status" value="1"/>
</dbReference>
<evidence type="ECO:0000259" key="15">
    <source>
        <dbReference type="PROSITE" id="PS50109"/>
    </source>
</evidence>
<accession>A0A927C2C6</accession>
<keyword evidence="10" id="KW-0067">ATP-binding</keyword>
<feature type="domain" description="Histidine kinase" evidence="15">
    <location>
        <begin position="763"/>
        <end position="986"/>
    </location>
</feature>
<dbReference type="InterPro" id="IPR001734">
    <property type="entry name" value="Na/solute_symporter"/>
</dbReference>
<dbReference type="PROSITE" id="PS50109">
    <property type="entry name" value="HIS_KIN"/>
    <property type="match status" value="1"/>
</dbReference>
<dbReference type="PRINTS" id="PR00344">
    <property type="entry name" value="BCTRLSENSOR"/>
</dbReference>
<feature type="transmembrane region" description="Helical" evidence="14">
    <location>
        <begin position="70"/>
        <end position="91"/>
    </location>
</feature>
<evidence type="ECO:0000256" key="7">
    <source>
        <dbReference type="ARBA" id="ARBA00022692"/>
    </source>
</evidence>
<feature type="transmembrane region" description="Helical" evidence="14">
    <location>
        <begin position="402"/>
        <end position="426"/>
    </location>
</feature>
<dbReference type="InterPro" id="IPR003661">
    <property type="entry name" value="HisK_dim/P_dom"/>
</dbReference>
<dbReference type="SUPFAM" id="SSF47384">
    <property type="entry name" value="Homodimeric domain of signal transducing histidine kinase"/>
    <property type="match status" value="1"/>
</dbReference>
<evidence type="ECO:0000256" key="13">
    <source>
        <dbReference type="ARBA" id="ARBA00023136"/>
    </source>
</evidence>
<keyword evidence="8" id="KW-0547">Nucleotide-binding</keyword>
<evidence type="ECO:0000256" key="9">
    <source>
        <dbReference type="ARBA" id="ARBA00022777"/>
    </source>
</evidence>
<feature type="transmembrane region" description="Helical" evidence="14">
    <location>
        <begin position="325"/>
        <end position="358"/>
    </location>
</feature>
<dbReference type="EMBL" id="JACXLD010000009">
    <property type="protein sequence ID" value="MBD2860009.1"/>
    <property type="molecule type" value="Genomic_DNA"/>
</dbReference>
<dbReference type="InterPro" id="IPR035965">
    <property type="entry name" value="PAS-like_dom_sf"/>
</dbReference>
<evidence type="ECO:0000256" key="14">
    <source>
        <dbReference type="SAM" id="Phobius"/>
    </source>
</evidence>
<feature type="transmembrane region" description="Helical" evidence="14">
    <location>
        <begin position="112"/>
        <end position="135"/>
    </location>
</feature>
<dbReference type="NCBIfam" id="TIGR00229">
    <property type="entry name" value="sensory_box"/>
    <property type="match status" value="1"/>
</dbReference>
<evidence type="ECO:0000256" key="8">
    <source>
        <dbReference type="ARBA" id="ARBA00022741"/>
    </source>
</evidence>
<evidence type="ECO:0000256" key="6">
    <source>
        <dbReference type="ARBA" id="ARBA00022679"/>
    </source>
</evidence>
<comment type="caution">
    <text evidence="17">The sequence shown here is derived from an EMBL/GenBank/DDBJ whole genome shotgun (WGS) entry which is preliminary data.</text>
</comment>
<keyword evidence="12" id="KW-0902">Two-component regulatory system</keyword>
<feature type="transmembrane region" description="Helical" evidence="14">
    <location>
        <begin position="247"/>
        <end position="266"/>
    </location>
</feature>
<dbReference type="GO" id="GO:0000155">
    <property type="term" value="F:phosphorelay sensor kinase activity"/>
    <property type="evidence" value="ECO:0007669"/>
    <property type="project" value="InterPro"/>
</dbReference>
<organism evidence="17 18">
    <name type="scientific">Spongiibacter pelagi</name>
    <dbReference type="NCBI Taxonomy" id="2760804"/>
    <lineage>
        <taxon>Bacteria</taxon>
        <taxon>Pseudomonadati</taxon>
        <taxon>Pseudomonadota</taxon>
        <taxon>Gammaproteobacteria</taxon>
        <taxon>Cellvibrionales</taxon>
        <taxon>Spongiibacteraceae</taxon>
        <taxon>Spongiibacter</taxon>
    </lineage>
</organism>
<name>A0A927C2C6_9GAMM</name>
<evidence type="ECO:0000313" key="17">
    <source>
        <dbReference type="EMBL" id="MBD2860009.1"/>
    </source>
</evidence>
<evidence type="ECO:0000259" key="16">
    <source>
        <dbReference type="PROSITE" id="PS50112"/>
    </source>
</evidence>
<dbReference type="RefSeq" id="WP_190766441.1">
    <property type="nucleotide sequence ID" value="NZ_JACXLD010000009.1"/>
</dbReference>